<dbReference type="PANTHER" id="PTHR47506:SF1">
    <property type="entry name" value="HTH-TYPE TRANSCRIPTIONAL REGULATOR YJDC"/>
    <property type="match status" value="1"/>
</dbReference>
<evidence type="ECO:0000313" key="6">
    <source>
        <dbReference type="EMBL" id="TXN28140.1"/>
    </source>
</evidence>
<dbReference type="AlphaFoldDB" id="A0A5C8UL88"/>
<dbReference type="Pfam" id="PF00440">
    <property type="entry name" value="TetR_N"/>
    <property type="match status" value="1"/>
</dbReference>
<dbReference type="PANTHER" id="PTHR47506">
    <property type="entry name" value="TRANSCRIPTIONAL REGULATORY PROTEIN"/>
    <property type="match status" value="1"/>
</dbReference>
<keyword evidence="3" id="KW-0804">Transcription</keyword>
<evidence type="ECO:0000256" key="2">
    <source>
        <dbReference type="ARBA" id="ARBA00023125"/>
    </source>
</evidence>
<dbReference type="PRINTS" id="PR00455">
    <property type="entry name" value="HTHTETR"/>
</dbReference>
<dbReference type="SUPFAM" id="SSF46689">
    <property type="entry name" value="Homeodomain-like"/>
    <property type="match status" value="1"/>
</dbReference>
<evidence type="ECO:0000259" key="5">
    <source>
        <dbReference type="PROSITE" id="PS50977"/>
    </source>
</evidence>
<keyword evidence="2 4" id="KW-0238">DNA-binding</keyword>
<keyword evidence="1" id="KW-0805">Transcription regulation</keyword>
<dbReference type="RefSeq" id="WP_147785181.1">
    <property type="nucleotide sequence ID" value="NZ_VRMG01000016.1"/>
</dbReference>
<name>A0A5C8UL88_9MICO</name>
<dbReference type="Proteomes" id="UP000321379">
    <property type="component" value="Unassembled WGS sequence"/>
</dbReference>
<evidence type="ECO:0000256" key="4">
    <source>
        <dbReference type="PROSITE-ProRule" id="PRU00335"/>
    </source>
</evidence>
<feature type="domain" description="HTH tetR-type" evidence="5">
    <location>
        <begin position="6"/>
        <end position="66"/>
    </location>
</feature>
<comment type="caution">
    <text evidence="6">The sequence shown here is derived from an EMBL/GenBank/DDBJ whole genome shotgun (WGS) entry which is preliminary data.</text>
</comment>
<proteinExistence type="predicted"/>
<dbReference type="Gene3D" id="1.10.357.10">
    <property type="entry name" value="Tetracycline Repressor, domain 2"/>
    <property type="match status" value="1"/>
</dbReference>
<feature type="DNA-binding region" description="H-T-H motif" evidence="4">
    <location>
        <begin position="29"/>
        <end position="48"/>
    </location>
</feature>
<keyword evidence="7" id="KW-1185">Reference proteome</keyword>
<gene>
    <name evidence="6" type="ORF">FVP33_18535</name>
</gene>
<evidence type="ECO:0000256" key="1">
    <source>
        <dbReference type="ARBA" id="ARBA00023015"/>
    </source>
</evidence>
<dbReference type="GO" id="GO:0003677">
    <property type="term" value="F:DNA binding"/>
    <property type="evidence" value="ECO:0007669"/>
    <property type="project" value="UniProtKB-UniRule"/>
</dbReference>
<evidence type="ECO:0000256" key="3">
    <source>
        <dbReference type="ARBA" id="ARBA00023163"/>
    </source>
</evidence>
<organism evidence="6 7">
    <name type="scientific">Lacisediminihabitans profunda</name>
    <dbReference type="NCBI Taxonomy" id="2594790"/>
    <lineage>
        <taxon>Bacteria</taxon>
        <taxon>Bacillati</taxon>
        <taxon>Actinomycetota</taxon>
        <taxon>Actinomycetes</taxon>
        <taxon>Micrococcales</taxon>
        <taxon>Microbacteriaceae</taxon>
        <taxon>Lacisediminihabitans</taxon>
    </lineage>
</organism>
<protein>
    <submittedName>
        <fullName evidence="6">TetR/AcrR family transcriptional regulator</fullName>
    </submittedName>
</protein>
<sequence length="201" mass="21644">MSRTRSFVKEDVVRAARTVFWNEGYEQTGIAELETATGLNRSSIYHAFGSKRGLFDEAVQSYFEDIVYPRLARLRAVPVGPDALHIYLHELRVMLLDGKTSLAANGCLLLNATATPLAHEHALRSVINIYCDDLGEAISAGVLAALPHLDPAERARISTTCTGLVFAAMAIVKVNPQSAAAMIDAAIAAVDTDAHSDHARG</sequence>
<dbReference type="EMBL" id="VRMG01000016">
    <property type="protein sequence ID" value="TXN28140.1"/>
    <property type="molecule type" value="Genomic_DNA"/>
</dbReference>
<dbReference type="PROSITE" id="PS50977">
    <property type="entry name" value="HTH_TETR_2"/>
    <property type="match status" value="1"/>
</dbReference>
<reference evidence="6 7" key="1">
    <citation type="submission" date="2019-08" db="EMBL/GenBank/DDBJ databases">
        <title>Bacterial whole genome sequence for Glaciihabitans sp. CHu50b-6-2.</title>
        <authorList>
            <person name="Jin L."/>
        </authorList>
    </citation>
    <scope>NUCLEOTIDE SEQUENCE [LARGE SCALE GENOMIC DNA]</scope>
    <source>
        <strain evidence="6 7">CHu50b-6-2</strain>
    </source>
</reference>
<dbReference type="InterPro" id="IPR001647">
    <property type="entry name" value="HTH_TetR"/>
</dbReference>
<evidence type="ECO:0000313" key="7">
    <source>
        <dbReference type="Proteomes" id="UP000321379"/>
    </source>
</evidence>
<dbReference type="InterPro" id="IPR009057">
    <property type="entry name" value="Homeodomain-like_sf"/>
</dbReference>
<accession>A0A5C8UL88</accession>